<feature type="transmembrane region" description="Helical" evidence="1">
    <location>
        <begin position="56"/>
        <end position="78"/>
    </location>
</feature>
<dbReference type="InterPro" id="IPR036938">
    <property type="entry name" value="PAP2/HPO_sf"/>
</dbReference>
<accession>A0A7X6FT45</accession>
<feature type="transmembrane region" description="Helical" evidence="1">
    <location>
        <begin position="125"/>
        <end position="143"/>
    </location>
</feature>
<evidence type="ECO:0000313" key="3">
    <source>
        <dbReference type="EMBL" id="KAB2665537.1"/>
    </source>
</evidence>
<evidence type="ECO:0000313" key="4">
    <source>
        <dbReference type="EMBL" id="NKW10585.1"/>
    </source>
</evidence>
<keyword evidence="1" id="KW-0472">Membrane</keyword>
<proteinExistence type="predicted"/>
<keyword evidence="1" id="KW-0812">Transmembrane</keyword>
<dbReference type="GO" id="GO:0050380">
    <property type="term" value="F:undecaprenyl-diphosphatase activity"/>
    <property type="evidence" value="ECO:0007669"/>
    <property type="project" value="InterPro"/>
</dbReference>
<dbReference type="Proteomes" id="UP000558475">
    <property type="component" value="Unassembled WGS sequence"/>
</dbReference>
<dbReference type="Proteomes" id="UP000430843">
    <property type="component" value="Unassembled WGS sequence"/>
</dbReference>
<dbReference type="InterPro" id="IPR033879">
    <property type="entry name" value="UPP_Pase"/>
</dbReference>
<evidence type="ECO:0000313" key="5">
    <source>
        <dbReference type="Proteomes" id="UP000430843"/>
    </source>
</evidence>
<dbReference type="PANTHER" id="PTHR14969:SF13">
    <property type="entry name" value="AT30094P"/>
    <property type="match status" value="1"/>
</dbReference>
<dbReference type="RefSeq" id="WP_151677742.1">
    <property type="nucleotide sequence ID" value="NZ_JAKVTF010000002.1"/>
</dbReference>
<feature type="transmembrane region" description="Helical" evidence="1">
    <location>
        <begin position="20"/>
        <end position="44"/>
    </location>
</feature>
<dbReference type="AlphaFoldDB" id="A0A7X6FT45"/>
<keyword evidence="1" id="KW-1133">Transmembrane helix</keyword>
<dbReference type="EMBL" id="WBWA01000007">
    <property type="protein sequence ID" value="KAB2665537.1"/>
    <property type="molecule type" value="Genomic_DNA"/>
</dbReference>
<dbReference type="SUPFAM" id="SSF48317">
    <property type="entry name" value="Acid phosphatase/Vanadium-dependent haloperoxidase"/>
    <property type="match status" value="1"/>
</dbReference>
<organism evidence="4 6">
    <name type="scientific">Brucella tritici</name>
    <dbReference type="NCBI Taxonomy" id="94626"/>
    <lineage>
        <taxon>Bacteria</taxon>
        <taxon>Pseudomonadati</taxon>
        <taxon>Pseudomonadota</taxon>
        <taxon>Alphaproteobacteria</taxon>
        <taxon>Hyphomicrobiales</taxon>
        <taxon>Brucellaceae</taxon>
        <taxon>Brucella/Ochrobactrum group</taxon>
        <taxon>Brucella</taxon>
    </lineage>
</organism>
<gene>
    <name evidence="3" type="ORF">F9K91_10250</name>
    <name evidence="4" type="ORF">HGG76_19380</name>
</gene>
<reference evidence="4 6" key="2">
    <citation type="submission" date="2020-04" db="EMBL/GenBank/DDBJ databases">
        <title>Whole genome sequencing of clinical and environmental type strains of Ochrobactrum.</title>
        <authorList>
            <person name="Dharne M."/>
        </authorList>
    </citation>
    <scope>NUCLEOTIDE SEQUENCE [LARGE SCALE GENOMIC DNA]</scope>
    <source>
        <strain evidence="4 6">DSM 13340</strain>
    </source>
</reference>
<dbReference type="CDD" id="cd03385">
    <property type="entry name" value="PAP2_BcrC_like"/>
    <property type="match status" value="1"/>
</dbReference>
<evidence type="ECO:0000256" key="1">
    <source>
        <dbReference type="SAM" id="Phobius"/>
    </source>
</evidence>
<feature type="domain" description="Phosphatidic acid phosphatase type 2/haloperoxidase" evidence="2">
    <location>
        <begin position="55"/>
        <end position="164"/>
    </location>
</feature>
<protein>
    <submittedName>
        <fullName evidence="4">Undecaprenyl-diphosphatase</fullName>
    </submittedName>
</protein>
<dbReference type="GO" id="GO:0005886">
    <property type="term" value="C:plasma membrane"/>
    <property type="evidence" value="ECO:0007669"/>
    <property type="project" value="InterPro"/>
</dbReference>
<reference evidence="3 5" key="1">
    <citation type="submission" date="2019-09" db="EMBL/GenBank/DDBJ databases">
        <title>Taxonomic organization of the family Brucellaceae based on a phylogenomic approach.</title>
        <authorList>
            <person name="Leclercq S."/>
            <person name="Cloeckaert A."/>
            <person name="Zygmunt M.S."/>
        </authorList>
    </citation>
    <scope>NUCLEOTIDE SEQUENCE [LARGE SCALE GENOMIC DNA]</scope>
    <source>
        <strain evidence="3 5">LMG 18957</strain>
    </source>
</reference>
<feature type="transmembrane region" description="Helical" evidence="1">
    <location>
        <begin position="98"/>
        <end position="118"/>
    </location>
</feature>
<dbReference type="Pfam" id="PF01569">
    <property type="entry name" value="PAP2"/>
    <property type="match status" value="1"/>
</dbReference>
<sequence length="184" mass="20103">MQGFDTNLFLYLNAGATPNAVVAGFAILITRYLQFLIPVYLIALWLGNTNKSRQTVITIALALLIAVTLSYLIGLVWFRPRPFMVGLGHALVAHRPNSSFPSNHGIVFVCCAAVLFMVGRRAAAWVAVGCGIIIAWSRIYIGVHYPLDMVGSVIVAVVSARISLLCVNRGCEMLHILPKNAEHR</sequence>
<dbReference type="InterPro" id="IPR000326">
    <property type="entry name" value="PAP2/HPO"/>
</dbReference>
<dbReference type="Gene3D" id="1.20.144.10">
    <property type="entry name" value="Phosphatidic acid phosphatase type 2/haloperoxidase"/>
    <property type="match status" value="1"/>
</dbReference>
<feature type="transmembrane region" description="Helical" evidence="1">
    <location>
        <begin position="149"/>
        <end position="167"/>
    </location>
</feature>
<dbReference type="EMBL" id="JAAXZB010000002">
    <property type="protein sequence ID" value="NKW10585.1"/>
    <property type="molecule type" value="Genomic_DNA"/>
</dbReference>
<name>A0A7X6FT45_9HYPH</name>
<dbReference type="SMART" id="SM00014">
    <property type="entry name" value="acidPPc"/>
    <property type="match status" value="1"/>
</dbReference>
<keyword evidence="5" id="KW-1185">Reference proteome</keyword>
<dbReference type="PANTHER" id="PTHR14969">
    <property type="entry name" value="SPHINGOSINE-1-PHOSPHATE PHOSPHOHYDROLASE"/>
    <property type="match status" value="1"/>
</dbReference>
<evidence type="ECO:0000313" key="6">
    <source>
        <dbReference type="Proteomes" id="UP000558475"/>
    </source>
</evidence>
<evidence type="ECO:0000259" key="2">
    <source>
        <dbReference type="SMART" id="SM00014"/>
    </source>
</evidence>
<comment type="caution">
    <text evidence="4">The sequence shown here is derived from an EMBL/GenBank/DDBJ whole genome shotgun (WGS) entry which is preliminary data.</text>
</comment>